<evidence type="ECO:0000256" key="9">
    <source>
        <dbReference type="PROSITE-ProRule" id="PRU00267"/>
    </source>
</evidence>
<dbReference type="GO" id="GO:0000785">
    <property type="term" value="C:chromatin"/>
    <property type="evidence" value="ECO:0007669"/>
    <property type="project" value="TreeGrafter"/>
</dbReference>
<keyword evidence="4" id="KW-0805">Transcription regulation</keyword>
<keyword evidence="6" id="KW-0010">Activator</keyword>
<evidence type="ECO:0000256" key="6">
    <source>
        <dbReference type="ARBA" id="ARBA00023159"/>
    </source>
</evidence>
<dbReference type="PANTHER" id="PTHR10373:SF38">
    <property type="entry name" value="PROTEIN PANGOLIN, ISOFORM J"/>
    <property type="match status" value="1"/>
</dbReference>
<dbReference type="Gene3D" id="1.10.30.10">
    <property type="entry name" value="High mobility group box domain"/>
    <property type="match status" value="1"/>
</dbReference>
<keyword evidence="3" id="KW-0879">Wnt signaling pathway</keyword>
<evidence type="ECO:0000256" key="10">
    <source>
        <dbReference type="SAM" id="MobiDB-lite"/>
    </source>
</evidence>
<dbReference type="GO" id="GO:0000981">
    <property type="term" value="F:DNA-binding transcription factor activity, RNA polymerase II-specific"/>
    <property type="evidence" value="ECO:0007669"/>
    <property type="project" value="TreeGrafter"/>
</dbReference>
<evidence type="ECO:0000313" key="12">
    <source>
        <dbReference type="Ensembl" id="ENSSAUP00010040810.1"/>
    </source>
</evidence>
<evidence type="ECO:0000256" key="4">
    <source>
        <dbReference type="ARBA" id="ARBA00023015"/>
    </source>
</evidence>
<feature type="compositionally biased region" description="Polar residues" evidence="10">
    <location>
        <begin position="284"/>
        <end position="300"/>
    </location>
</feature>
<feature type="DNA-binding region" description="HMG box" evidence="9">
    <location>
        <begin position="176"/>
        <end position="244"/>
    </location>
</feature>
<organism evidence="12 13">
    <name type="scientific">Sparus aurata</name>
    <name type="common">Gilthead sea bream</name>
    <dbReference type="NCBI Taxonomy" id="8175"/>
    <lineage>
        <taxon>Eukaryota</taxon>
        <taxon>Metazoa</taxon>
        <taxon>Chordata</taxon>
        <taxon>Craniata</taxon>
        <taxon>Vertebrata</taxon>
        <taxon>Euteleostomi</taxon>
        <taxon>Actinopterygii</taxon>
        <taxon>Neopterygii</taxon>
        <taxon>Teleostei</taxon>
        <taxon>Neoteleostei</taxon>
        <taxon>Acanthomorphata</taxon>
        <taxon>Eupercaria</taxon>
        <taxon>Spariformes</taxon>
        <taxon>Sparidae</taxon>
        <taxon>Sparus</taxon>
    </lineage>
</organism>
<reference evidence="12" key="2">
    <citation type="submission" date="2025-08" db="UniProtKB">
        <authorList>
            <consortium name="Ensembl"/>
        </authorList>
    </citation>
    <scope>IDENTIFICATION</scope>
</reference>
<keyword evidence="5 9" id="KW-0238">DNA-binding</keyword>
<feature type="domain" description="HMG box" evidence="11">
    <location>
        <begin position="176"/>
        <end position="244"/>
    </location>
</feature>
<dbReference type="Pfam" id="PF00505">
    <property type="entry name" value="HMG_box"/>
    <property type="match status" value="1"/>
</dbReference>
<dbReference type="InterPro" id="IPR024940">
    <property type="entry name" value="TCF/LEF"/>
</dbReference>
<reference evidence="12" key="3">
    <citation type="submission" date="2025-09" db="UniProtKB">
        <authorList>
            <consortium name="Ensembl"/>
        </authorList>
    </citation>
    <scope>IDENTIFICATION</scope>
</reference>
<feature type="compositionally biased region" description="Basic and acidic residues" evidence="10">
    <location>
        <begin position="163"/>
        <end position="175"/>
    </location>
</feature>
<keyword evidence="7" id="KW-0804">Transcription</keyword>
<name>A0A671WPG2_SPAAU</name>
<dbReference type="GO" id="GO:0060070">
    <property type="term" value="P:canonical Wnt signaling pathway"/>
    <property type="evidence" value="ECO:0007669"/>
    <property type="project" value="TreeGrafter"/>
</dbReference>
<keyword evidence="13" id="KW-1185">Reference proteome</keyword>
<evidence type="ECO:0000256" key="3">
    <source>
        <dbReference type="ARBA" id="ARBA00022687"/>
    </source>
</evidence>
<dbReference type="PANTHER" id="PTHR10373">
    <property type="entry name" value="TRANSCRIPTION FACTOR 7 FAMILY MEMBER"/>
    <property type="match status" value="1"/>
</dbReference>
<evidence type="ECO:0000256" key="5">
    <source>
        <dbReference type="ARBA" id="ARBA00023125"/>
    </source>
</evidence>
<dbReference type="Ensembl" id="ENSSAUT00010042985.1">
    <property type="protein sequence ID" value="ENSSAUP00010040810.1"/>
    <property type="gene ID" value="ENSSAUG00010017132.1"/>
</dbReference>
<dbReference type="InParanoid" id="A0A671WPG2"/>
<sequence>MEQVNADDHHGLLGTSWEEFSSLVQDSLMVLLDNQPIPSPPPPHTARLELNAQPQPVPEPSQFGGYGPCRPGAYSQAQYLSCEWPVIGGPLPAAPALSHPAAAPPHTYNSVPVVRLPEGFDHSLQCVGMMNGEPVYTLPAAVFPLPFSLPAAPQPSTSNSNKRKAESEQEDDRPYVKRPPNAFMLYVKEHRPHVEEDIKKKGNGAVNRVLGQRWRSLSEEQQAIYLHQAERERELHALRYPGWSVRQNYTSTSQRTLEEPRSPQTVPVPSHTTPGNSHGAAATGTDSSESAYTFTSSRSPSFCRMSRPLCSSWALAWGNS</sequence>
<dbReference type="GO" id="GO:1990907">
    <property type="term" value="C:beta-catenin-TCF complex"/>
    <property type="evidence" value="ECO:0007669"/>
    <property type="project" value="TreeGrafter"/>
</dbReference>
<feature type="region of interest" description="Disordered" evidence="10">
    <location>
        <begin position="250"/>
        <end position="303"/>
    </location>
</feature>
<comment type="similarity">
    <text evidence="2">Belongs to the TCF/LEF family.</text>
</comment>
<accession>A0A671WPG2</accession>
<evidence type="ECO:0000256" key="1">
    <source>
        <dbReference type="ARBA" id="ARBA00004123"/>
    </source>
</evidence>
<evidence type="ECO:0000313" key="13">
    <source>
        <dbReference type="Proteomes" id="UP000472265"/>
    </source>
</evidence>
<proteinExistence type="inferred from homology"/>
<dbReference type="Proteomes" id="UP000472265">
    <property type="component" value="Chromosome 18"/>
</dbReference>
<dbReference type="GeneTree" id="ENSGT00940000155535"/>
<dbReference type="SUPFAM" id="SSF47095">
    <property type="entry name" value="HMG-box"/>
    <property type="match status" value="1"/>
</dbReference>
<dbReference type="AlphaFoldDB" id="A0A671WPG2"/>
<evidence type="ECO:0000256" key="8">
    <source>
        <dbReference type="ARBA" id="ARBA00023242"/>
    </source>
</evidence>
<reference evidence="12" key="1">
    <citation type="submission" date="2021-04" db="EMBL/GenBank/DDBJ databases">
        <authorList>
            <consortium name="Wellcome Sanger Institute Data Sharing"/>
        </authorList>
    </citation>
    <scope>NUCLEOTIDE SEQUENCE [LARGE SCALE GENOMIC DNA]</scope>
</reference>
<feature type="region of interest" description="Disordered" evidence="10">
    <location>
        <begin position="152"/>
        <end position="178"/>
    </location>
</feature>
<evidence type="ECO:0000259" key="11">
    <source>
        <dbReference type="PROSITE" id="PS50118"/>
    </source>
</evidence>
<protein>
    <submittedName>
        <fullName evidence="12">Transcription factor 7-like 1</fullName>
    </submittedName>
</protein>
<dbReference type="InterPro" id="IPR036910">
    <property type="entry name" value="HMG_box_dom_sf"/>
</dbReference>
<evidence type="ECO:0000256" key="2">
    <source>
        <dbReference type="ARBA" id="ARBA00006569"/>
    </source>
</evidence>
<feature type="compositionally biased region" description="Polar residues" evidence="10">
    <location>
        <begin position="262"/>
        <end position="276"/>
    </location>
</feature>
<dbReference type="OMA" id="HLHPGKD"/>
<keyword evidence="8 9" id="KW-0539">Nucleus</keyword>
<dbReference type="InterPro" id="IPR009071">
    <property type="entry name" value="HMG_box_dom"/>
</dbReference>
<gene>
    <name evidence="12" type="primary">LOC115568466</name>
</gene>
<evidence type="ECO:0000256" key="7">
    <source>
        <dbReference type="ARBA" id="ARBA00023163"/>
    </source>
</evidence>
<dbReference type="PROSITE" id="PS50118">
    <property type="entry name" value="HMG_BOX_2"/>
    <property type="match status" value="1"/>
</dbReference>
<comment type="subcellular location">
    <subcellularLocation>
        <location evidence="1">Nucleus</location>
    </subcellularLocation>
</comment>
<dbReference type="SMART" id="SM00398">
    <property type="entry name" value="HMG"/>
    <property type="match status" value="1"/>
</dbReference>
<dbReference type="GO" id="GO:0000978">
    <property type="term" value="F:RNA polymerase II cis-regulatory region sequence-specific DNA binding"/>
    <property type="evidence" value="ECO:0007669"/>
    <property type="project" value="TreeGrafter"/>
</dbReference>